<evidence type="ECO:0000256" key="5">
    <source>
        <dbReference type="ARBA" id="ARBA00013200"/>
    </source>
</evidence>
<dbReference type="AlphaFoldDB" id="A0A6I6F9M3"/>
<dbReference type="InterPro" id="IPR003805">
    <property type="entry name" value="CobS"/>
</dbReference>
<keyword evidence="11 19" id="KW-0460">Magnesium</keyword>
<evidence type="ECO:0000256" key="14">
    <source>
        <dbReference type="ARBA" id="ARBA00025228"/>
    </source>
</evidence>
<evidence type="ECO:0000256" key="10">
    <source>
        <dbReference type="ARBA" id="ARBA00022692"/>
    </source>
</evidence>
<dbReference type="PANTHER" id="PTHR34148:SF1">
    <property type="entry name" value="ADENOSYLCOBINAMIDE-GDP RIBAZOLETRANSFERASE"/>
    <property type="match status" value="1"/>
</dbReference>
<dbReference type="GO" id="GO:0051073">
    <property type="term" value="F:adenosylcobinamide-GDP ribazoletransferase activity"/>
    <property type="evidence" value="ECO:0007669"/>
    <property type="project" value="UniProtKB-UniRule"/>
</dbReference>
<dbReference type="NCBIfam" id="TIGR00317">
    <property type="entry name" value="cobS"/>
    <property type="match status" value="1"/>
</dbReference>
<dbReference type="GO" id="GO:0008818">
    <property type="term" value="F:cobalamin 5'-phosphate synthase activity"/>
    <property type="evidence" value="ECO:0007669"/>
    <property type="project" value="UniProtKB-UniRule"/>
</dbReference>
<evidence type="ECO:0000256" key="4">
    <source>
        <dbReference type="ARBA" id="ARBA00010561"/>
    </source>
</evidence>
<keyword evidence="21" id="KW-1185">Reference proteome</keyword>
<accession>A0A6I6F9M3</accession>
<keyword evidence="9 19" id="KW-0808">Transferase</keyword>
<evidence type="ECO:0000256" key="9">
    <source>
        <dbReference type="ARBA" id="ARBA00022679"/>
    </source>
</evidence>
<evidence type="ECO:0000256" key="7">
    <source>
        <dbReference type="ARBA" id="ARBA00022475"/>
    </source>
</evidence>
<comment type="function">
    <text evidence="14 19">Joins adenosylcobinamide-GDP and alpha-ribazole to generate adenosylcobalamin (Ado-cobalamin). Also synthesizes adenosylcobalamin 5'-phosphate from adenosylcobinamide-GDP and alpha-ribazole 5'-phosphate.</text>
</comment>
<dbReference type="Pfam" id="PF02654">
    <property type="entry name" value="CobS"/>
    <property type="match status" value="1"/>
</dbReference>
<dbReference type="GO" id="GO:0009236">
    <property type="term" value="P:cobalamin biosynthetic process"/>
    <property type="evidence" value="ECO:0007669"/>
    <property type="project" value="UniProtKB-UniRule"/>
</dbReference>
<evidence type="ECO:0000256" key="8">
    <source>
        <dbReference type="ARBA" id="ARBA00022573"/>
    </source>
</evidence>
<reference evidence="20 21" key="1">
    <citation type="submission" date="2019-12" db="EMBL/GenBank/DDBJ databases">
        <title>Genome sequenceing of Clostridium bovifaecis.</title>
        <authorList>
            <person name="Yao Y."/>
        </authorList>
    </citation>
    <scope>NUCLEOTIDE SEQUENCE [LARGE SCALE GENOMIC DNA]</scope>
    <source>
        <strain evidence="20 21">BXX</strain>
    </source>
</reference>
<dbReference type="UniPathway" id="UPA00148">
    <property type="reaction ID" value="UER00238"/>
</dbReference>
<dbReference type="EC" id="2.7.8.26" evidence="5 19"/>
<evidence type="ECO:0000256" key="11">
    <source>
        <dbReference type="ARBA" id="ARBA00022842"/>
    </source>
</evidence>
<dbReference type="HAMAP" id="MF_00719">
    <property type="entry name" value="CobS"/>
    <property type="match status" value="1"/>
</dbReference>
<protein>
    <recommendedName>
        <fullName evidence="6 19">Adenosylcobinamide-GDP ribazoletransferase</fullName>
        <ecNumber evidence="5 19">2.7.8.26</ecNumber>
    </recommendedName>
    <alternativeName>
        <fullName evidence="16 19">Cobalamin synthase</fullName>
    </alternativeName>
    <alternativeName>
        <fullName evidence="15 19">Cobalamin-5'-phosphate synthase</fullName>
    </alternativeName>
</protein>
<feature type="transmembrane region" description="Helical" evidence="19">
    <location>
        <begin position="139"/>
        <end position="159"/>
    </location>
</feature>
<evidence type="ECO:0000256" key="3">
    <source>
        <dbReference type="ARBA" id="ARBA00004663"/>
    </source>
</evidence>
<evidence type="ECO:0000313" key="21">
    <source>
        <dbReference type="Proteomes" id="UP000422764"/>
    </source>
</evidence>
<feature type="transmembrane region" description="Helical" evidence="19">
    <location>
        <begin position="110"/>
        <end position="127"/>
    </location>
</feature>
<feature type="transmembrane region" description="Helical" evidence="19">
    <location>
        <begin position="180"/>
        <end position="213"/>
    </location>
</feature>
<comment type="subcellular location">
    <subcellularLocation>
        <location evidence="2 19">Cell membrane</location>
        <topology evidence="2 19">Multi-pass membrane protein</topology>
    </subcellularLocation>
</comment>
<comment type="pathway">
    <text evidence="3 19">Cofactor biosynthesis; adenosylcobalamin biosynthesis; adenosylcobalamin from cob(II)yrinate a,c-diamide: step 7/7.</text>
</comment>
<gene>
    <name evidence="19" type="primary">cobS</name>
    <name evidence="20" type="ORF">GOM49_04230</name>
</gene>
<dbReference type="GO" id="GO:0005886">
    <property type="term" value="C:plasma membrane"/>
    <property type="evidence" value="ECO:0007669"/>
    <property type="project" value="UniProtKB-SubCell"/>
</dbReference>
<comment type="catalytic activity">
    <reaction evidence="18 19">
        <text>alpha-ribazole 5'-phosphate + adenosylcob(III)inamide-GDP = adenosylcob(III)alamin 5'-phosphate + GMP + H(+)</text>
        <dbReference type="Rhea" id="RHEA:23560"/>
        <dbReference type="ChEBI" id="CHEBI:15378"/>
        <dbReference type="ChEBI" id="CHEBI:57918"/>
        <dbReference type="ChEBI" id="CHEBI:58115"/>
        <dbReference type="ChEBI" id="CHEBI:60487"/>
        <dbReference type="ChEBI" id="CHEBI:60493"/>
        <dbReference type="EC" id="2.7.8.26"/>
    </reaction>
</comment>
<evidence type="ECO:0000256" key="12">
    <source>
        <dbReference type="ARBA" id="ARBA00022989"/>
    </source>
</evidence>
<evidence type="ECO:0000256" key="17">
    <source>
        <dbReference type="ARBA" id="ARBA00048623"/>
    </source>
</evidence>
<evidence type="ECO:0000256" key="1">
    <source>
        <dbReference type="ARBA" id="ARBA00001946"/>
    </source>
</evidence>
<dbReference type="EMBL" id="CP046522">
    <property type="protein sequence ID" value="QGU94415.1"/>
    <property type="molecule type" value="Genomic_DNA"/>
</dbReference>
<feature type="transmembrane region" description="Helical" evidence="19">
    <location>
        <begin position="37"/>
        <end position="60"/>
    </location>
</feature>
<evidence type="ECO:0000256" key="13">
    <source>
        <dbReference type="ARBA" id="ARBA00023136"/>
    </source>
</evidence>
<evidence type="ECO:0000256" key="15">
    <source>
        <dbReference type="ARBA" id="ARBA00032605"/>
    </source>
</evidence>
<comment type="catalytic activity">
    <reaction evidence="17 19">
        <text>alpha-ribazole + adenosylcob(III)inamide-GDP = adenosylcob(III)alamin + GMP + H(+)</text>
        <dbReference type="Rhea" id="RHEA:16049"/>
        <dbReference type="ChEBI" id="CHEBI:10329"/>
        <dbReference type="ChEBI" id="CHEBI:15378"/>
        <dbReference type="ChEBI" id="CHEBI:18408"/>
        <dbReference type="ChEBI" id="CHEBI:58115"/>
        <dbReference type="ChEBI" id="CHEBI:60487"/>
        <dbReference type="EC" id="2.7.8.26"/>
    </reaction>
</comment>
<name>A0A6I6F9M3_9CLOT</name>
<evidence type="ECO:0000313" key="20">
    <source>
        <dbReference type="EMBL" id="QGU94415.1"/>
    </source>
</evidence>
<keyword evidence="7 19" id="KW-1003">Cell membrane</keyword>
<dbReference type="PANTHER" id="PTHR34148">
    <property type="entry name" value="ADENOSYLCOBINAMIDE-GDP RIBAZOLETRANSFERASE"/>
    <property type="match status" value="1"/>
</dbReference>
<keyword evidence="8 19" id="KW-0169">Cobalamin biosynthesis</keyword>
<comment type="similarity">
    <text evidence="4 19">Belongs to the CobS family.</text>
</comment>
<evidence type="ECO:0000256" key="19">
    <source>
        <dbReference type="HAMAP-Rule" id="MF_00719"/>
    </source>
</evidence>
<sequence length="250" mass="27416">MKVLIQDFLLMLQFFTRLPINLNLTCEKENFKRGTMFFPLIGLTTGFIQWITYFLAIKVLPDSTTALFVLLIGILVTGALHIDGLGDVFDGFFAFKGKDKIIEIMKDSRIGTYSCIAIIMDLAFRYNSYINLINKEFSLGIIAAPVVARTIFVLLFYMGKQAKKVGTGNLFIGNVSKKELVVSCLLGAVITGLLLGLTKALVITAAAVIATLLFNKYCEGKIGGLTGDTLGANNEFVEVITLILAYSIKL</sequence>
<proteinExistence type="inferred from homology"/>
<evidence type="ECO:0000256" key="2">
    <source>
        <dbReference type="ARBA" id="ARBA00004651"/>
    </source>
</evidence>
<keyword evidence="12 19" id="KW-1133">Transmembrane helix</keyword>
<feature type="transmembrane region" description="Helical" evidence="19">
    <location>
        <begin position="66"/>
        <end position="89"/>
    </location>
</feature>
<evidence type="ECO:0000256" key="6">
    <source>
        <dbReference type="ARBA" id="ARBA00015850"/>
    </source>
</evidence>
<organism evidence="20 21">
    <name type="scientific">Clostridium bovifaecis</name>
    <dbReference type="NCBI Taxonomy" id="2184719"/>
    <lineage>
        <taxon>Bacteria</taxon>
        <taxon>Bacillati</taxon>
        <taxon>Bacillota</taxon>
        <taxon>Clostridia</taxon>
        <taxon>Eubacteriales</taxon>
        <taxon>Clostridiaceae</taxon>
        <taxon>Clostridium</taxon>
    </lineage>
</organism>
<keyword evidence="10 19" id="KW-0812">Transmembrane</keyword>
<comment type="cofactor">
    <cofactor evidence="1 19">
        <name>Mg(2+)</name>
        <dbReference type="ChEBI" id="CHEBI:18420"/>
    </cofactor>
</comment>
<keyword evidence="13 19" id="KW-0472">Membrane</keyword>
<evidence type="ECO:0000256" key="18">
    <source>
        <dbReference type="ARBA" id="ARBA00049504"/>
    </source>
</evidence>
<dbReference type="Proteomes" id="UP000422764">
    <property type="component" value="Chromosome"/>
</dbReference>
<evidence type="ECO:0000256" key="16">
    <source>
        <dbReference type="ARBA" id="ARBA00032853"/>
    </source>
</evidence>